<organism evidence="1 2">
    <name type="scientific">Saccharothrix syringae</name>
    <name type="common">Nocardiopsis syringae</name>
    <dbReference type="NCBI Taxonomy" id="103733"/>
    <lineage>
        <taxon>Bacteria</taxon>
        <taxon>Bacillati</taxon>
        <taxon>Actinomycetota</taxon>
        <taxon>Actinomycetes</taxon>
        <taxon>Pseudonocardiales</taxon>
        <taxon>Pseudonocardiaceae</taxon>
        <taxon>Saccharothrix</taxon>
    </lineage>
</organism>
<dbReference type="OrthoDB" id="9806902at2"/>
<dbReference type="InterPro" id="IPR029058">
    <property type="entry name" value="AB_hydrolase_fold"/>
</dbReference>
<dbReference type="Gene3D" id="3.40.50.1820">
    <property type="entry name" value="alpha/beta hydrolase"/>
    <property type="match status" value="1"/>
</dbReference>
<accession>A0A5Q0H567</accession>
<proteinExistence type="predicted"/>
<reference evidence="2" key="1">
    <citation type="journal article" date="2021" name="Curr. Microbiol.">
        <title>Complete genome of nocamycin-producing strain Saccharothrix syringae NRRL B-16468 reveals the biosynthetic potential for secondary metabolites.</title>
        <authorList>
            <person name="Mo X."/>
            <person name="Yang S."/>
        </authorList>
    </citation>
    <scope>NUCLEOTIDE SEQUENCE [LARGE SCALE GENOMIC DNA]</scope>
    <source>
        <strain evidence="2">ATCC 51364 / DSM 43886 / JCM 6844 / KCTC 9398 / NBRC 14523 / NRRL B-16468 / INA 2240</strain>
    </source>
</reference>
<dbReference type="AlphaFoldDB" id="A0A5Q0H567"/>
<dbReference type="RefSeq" id="WP_033430257.1">
    <property type="nucleotide sequence ID" value="NZ_CP034550.1"/>
</dbReference>
<protein>
    <submittedName>
        <fullName evidence="1">Alpha/beta hydrolase</fullName>
    </submittedName>
</protein>
<dbReference type="Proteomes" id="UP000325787">
    <property type="component" value="Chromosome"/>
</dbReference>
<dbReference type="KEGG" id="ssyi:EKG83_30180"/>
<sequence length="238" mass="25029">MTASYDNPPHLAARGTLVVLPGRGEDAGVYERLGLRLAFDAYRVRVLDDPTRDPAAATATVKALLAEADAAPRVLVGSDTGALFAALLVAERAVAADGLVLAGLPATQTTGDAPDWEAELAARTTCPTHRARLAGDTGFRRGALWTAPPPDWADRADPAALPLPVLGLHGADDPVAALDDVRAWFARLPRGELVSLAGTAHDALNNQTHRTAAALVVRFLERLRLGADLPVLDRVELP</sequence>
<name>A0A5Q0H567_SACSY</name>
<keyword evidence="1" id="KW-0378">Hydrolase</keyword>
<gene>
    <name evidence="1" type="ORF">EKG83_30180</name>
</gene>
<evidence type="ECO:0000313" key="1">
    <source>
        <dbReference type="EMBL" id="QFZ21084.1"/>
    </source>
</evidence>
<keyword evidence="2" id="KW-1185">Reference proteome</keyword>
<dbReference type="GO" id="GO:0016787">
    <property type="term" value="F:hydrolase activity"/>
    <property type="evidence" value="ECO:0007669"/>
    <property type="project" value="UniProtKB-KW"/>
</dbReference>
<dbReference type="SUPFAM" id="SSF53474">
    <property type="entry name" value="alpha/beta-Hydrolases"/>
    <property type="match status" value="1"/>
</dbReference>
<dbReference type="EMBL" id="CP034550">
    <property type="protein sequence ID" value="QFZ21084.1"/>
    <property type="molecule type" value="Genomic_DNA"/>
</dbReference>
<evidence type="ECO:0000313" key="2">
    <source>
        <dbReference type="Proteomes" id="UP000325787"/>
    </source>
</evidence>